<dbReference type="SUPFAM" id="SSF53300">
    <property type="entry name" value="vWA-like"/>
    <property type="match status" value="1"/>
</dbReference>
<sequence>ANGGLYCGMLNPTTAGTPTTAQSTTVIPTTKTTTAETTEAMTTTAETTEATTLTTEPQTTTEFTTTQMMTTANVSEPLRFDILFLVDVSKEAKDRLGNMNSFATSLMSAYDVSQQNTRVALIAVGSGQSSTIPVAYFDTIDTYQTLLMYIKFIEEFADFEHDGQAIEK</sequence>
<dbReference type="Pfam" id="PF00092">
    <property type="entry name" value="VWA"/>
    <property type="match status" value="1"/>
</dbReference>
<proteinExistence type="predicted"/>
<evidence type="ECO:0000259" key="1">
    <source>
        <dbReference type="Pfam" id="PF00092"/>
    </source>
</evidence>
<name>A0A2G9TLB6_TELCI</name>
<dbReference type="Gene3D" id="3.40.50.410">
    <property type="entry name" value="von Willebrand factor, type A domain"/>
    <property type="match status" value="1"/>
</dbReference>
<accession>A0A2G9TLB6</accession>
<reference evidence="2 3" key="1">
    <citation type="submission" date="2015-09" db="EMBL/GenBank/DDBJ databases">
        <title>Draft genome of the parasitic nematode Teladorsagia circumcincta isolate WARC Sus (inbred).</title>
        <authorList>
            <person name="Mitreva M."/>
        </authorList>
    </citation>
    <scope>NUCLEOTIDE SEQUENCE [LARGE SCALE GENOMIC DNA]</scope>
    <source>
        <strain evidence="2 3">S</strain>
    </source>
</reference>
<organism evidence="2 3">
    <name type="scientific">Teladorsagia circumcincta</name>
    <name type="common">Brown stomach worm</name>
    <name type="synonym">Ostertagia circumcincta</name>
    <dbReference type="NCBI Taxonomy" id="45464"/>
    <lineage>
        <taxon>Eukaryota</taxon>
        <taxon>Metazoa</taxon>
        <taxon>Ecdysozoa</taxon>
        <taxon>Nematoda</taxon>
        <taxon>Chromadorea</taxon>
        <taxon>Rhabditida</taxon>
        <taxon>Rhabditina</taxon>
        <taxon>Rhabditomorpha</taxon>
        <taxon>Strongyloidea</taxon>
        <taxon>Trichostrongylidae</taxon>
        <taxon>Teladorsagia</taxon>
    </lineage>
</organism>
<dbReference type="AlphaFoldDB" id="A0A2G9TLB6"/>
<feature type="domain" description="VWFA" evidence="1">
    <location>
        <begin position="81"/>
        <end position="149"/>
    </location>
</feature>
<evidence type="ECO:0000313" key="3">
    <source>
        <dbReference type="Proteomes" id="UP000230423"/>
    </source>
</evidence>
<dbReference type="OrthoDB" id="5867826at2759"/>
<dbReference type="InterPro" id="IPR002035">
    <property type="entry name" value="VWF_A"/>
</dbReference>
<dbReference type="InterPro" id="IPR036465">
    <property type="entry name" value="vWFA_dom_sf"/>
</dbReference>
<protein>
    <recommendedName>
        <fullName evidence="1">VWFA domain-containing protein</fullName>
    </recommendedName>
</protein>
<dbReference type="Proteomes" id="UP000230423">
    <property type="component" value="Unassembled WGS sequence"/>
</dbReference>
<evidence type="ECO:0000313" key="2">
    <source>
        <dbReference type="EMBL" id="PIO58794.1"/>
    </source>
</evidence>
<dbReference type="EMBL" id="KZ359856">
    <property type="protein sequence ID" value="PIO58794.1"/>
    <property type="molecule type" value="Genomic_DNA"/>
</dbReference>
<feature type="non-terminal residue" evidence="2">
    <location>
        <position position="1"/>
    </location>
</feature>
<gene>
    <name evidence="2" type="ORF">TELCIR_19761</name>
</gene>
<keyword evidence="3" id="KW-1185">Reference proteome</keyword>